<feature type="compositionally biased region" description="Polar residues" evidence="1">
    <location>
        <begin position="1079"/>
        <end position="1092"/>
    </location>
</feature>
<feature type="domain" description="RRN6 K-rich C-terminal" evidence="2">
    <location>
        <begin position="1121"/>
        <end position="1230"/>
    </location>
</feature>
<feature type="region of interest" description="Disordered" evidence="1">
    <location>
        <begin position="1040"/>
        <end position="1155"/>
    </location>
</feature>
<sequence>MEPIPSGSRGAVRLHLQGSRSADDAGFLIGSQQWSFPTRQSSLLPRFTSLPIHLQSGIARCLQLTPSTVPLSADRLGLYPSNAAEAGSSVDSDIIYAQRFLHQHHPGIDIPDFVLSSIIHDNARALEDTAHDLGGSLGLADAQAIAVLGPIKLQQKRIYAVVCIGGRNRSSLLLHQLQIHVNDSTEGVHSHSEATAIKKGKAKAVATDSSMISFVPAYDVERKYKTPILQIIASPDGSRLAVRTHSSTSFLVLRHDDREEHPLRLQLGTLHRISYSTDGHAQHQDVCFSRNDPEVAACVNRLGSIDVFRIPEGGRQRGQQQQRQAPDPASATPADDSPARGSPSPGSTGRRSLPPPTLAPVSDRNVLISPATIRHISSEFLAKATTYPEDYIHSDNGSDAEDQATRTSPSFERAVFRISFGSDDQSLFLLSRCTLMHVKFELQDGQAHADTAPQIRTILRSKFCTTSFRRARFFSMASSNRTSLHSILAVCSSDSIHWFDMDEPSKPLFATAHHRGDDPTLFLTQLPPVKGNSSKSHQPEDDTSLWALSSLRNDMMSCYTVVSLRENSSGYDLCHDDSAPEVASAGLRYTLGEAASIIPTSSSSSELLRPSSPPLFLDIGEFLRNGHVFESWITMQINDRGALLARLLQVSFGDVATQQADDMVKFDIMQPSMDSHLYVDSSAISPSRHEQVEWLNNIKTRVLNYKNLHHAAFAGKNDAQMGKSDPISDRRKQAELLLHLQGVPRKGHASVHAATLSLGQLLRDLAERTSNQDAKDTDKAAKSTWSIEMDLSEDANKGPSTTKHVLVFRNDLRHAFSSFSASSAQGSWSRVAAIVADGQTAGATEQDGRGDPLEHALSAAISRTEAAPYLPTEAVVQPWSAKARRAVQDSLRQASRQMMLDLALESEIFVRTKARILDEGAPTQRPQQRQGTNWTAFEHREIYNFVEEQGVTIPPPRVGSIGLSFFAPLRSGDVEATAELRMEQTNTKKGFDEAELEMLLPSTSSTARLLLAEWQLGEDPTEYTYLDPFEGLHRLPRASRLTGPTARARSLSFSRASSASTEDRSRSRSRNRSRKQSAGPSLSQLDAFTSQGPASSYSASLASQSQPANISSGAAPTLMPRRKRQHQAILSRSQPLRASDQGLHRTHSNDPMSMPARATRTMQSQRAAPKFGLAGSFADLTPTVSPALSQIGAPTQSHFGASTQIEAGRFGARPIQADRPPQKKKRASGF</sequence>
<dbReference type="PANTHER" id="PTHR28221">
    <property type="entry name" value="RNA POLYMERASE I-SPECIFIC TRANSCRIPTION INITIATION FACTOR RRN6"/>
    <property type="match status" value="1"/>
</dbReference>
<evidence type="ECO:0000256" key="1">
    <source>
        <dbReference type="SAM" id="MobiDB-lite"/>
    </source>
</evidence>
<evidence type="ECO:0000259" key="2">
    <source>
        <dbReference type="Pfam" id="PF20639"/>
    </source>
</evidence>
<dbReference type="GO" id="GO:0001163">
    <property type="term" value="F:RNA polymerase I transcription regulatory region sequence-specific DNA binding"/>
    <property type="evidence" value="ECO:0007669"/>
    <property type="project" value="TreeGrafter"/>
</dbReference>
<feature type="region of interest" description="Disordered" evidence="1">
    <location>
        <begin position="312"/>
        <end position="363"/>
    </location>
</feature>
<dbReference type="InterPro" id="IPR019350">
    <property type="entry name" value="RNA_pol_I-sp_TIF_RRN6-like"/>
</dbReference>
<reference evidence="3" key="1">
    <citation type="journal article" date="2014" name="Genome Biol. Evol.">
        <title>Gene Loss Rather Than Gene Gain Is Associated with a Host Jump from Monocots to Dicots in the Smut Fungus Melanopsichium pennsylvanicum.</title>
        <authorList>
            <person name="Sharma R."/>
            <person name="Mishra B."/>
            <person name="Runge F."/>
            <person name="Thines M."/>
        </authorList>
    </citation>
    <scope>NUCLEOTIDE SEQUENCE</scope>
    <source>
        <strain evidence="3">4</strain>
    </source>
</reference>
<protein>
    <recommendedName>
        <fullName evidence="2">RRN6 K-rich C-terminal domain-containing protein</fullName>
    </recommendedName>
</protein>
<dbReference type="GO" id="GO:0070860">
    <property type="term" value="C:RNA polymerase I core factor complex"/>
    <property type="evidence" value="ECO:0007669"/>
    <property type="project" value="TreeGrafter"/>
</dbReference>
<dbReference type="EMBL" id="HG529703">
    <property type="protein sequence ID" value="CDI56880.1"/>
    <property type="molecule type" value="Genomic_DNA"/>
</dbReference>
<feature type="region of interest" description="Disordered" evidence="1">
    <location>
        <begin position="1207"/>
        <end position="1230"/>
    </location>
</feature>
<accession>A0A077R2Z4</accession>
<dbReference type="AlphaFoldDB" id="A0A077R2Z4"/>
<proteinExistence type="predicted"/>
<feature type="compositionally biased region" description="Low complexity" evidence="1">
    <location>
        <begin position="317"/>
        <end position="352"/>
    </location>
</feature>
<name>A0A077R2Z4_9BASI</name>
<dbReference type="InterPro" id="IPR048536">
    <property type="entry name" value="Rrn6_K-rich"/>
</dbReference>
<feature type="compositionally biased region" description="Low complexity" evidence="1">
    <location>
        <begin position="1046"/>
        <end position="1060"/>
    </location>
</feature>
<feature type="compositionally biased region" description="Low complexity" evidence="1">
    <location>
        <begin position="1093"/>
        <end position="1108"/>
    </location>
</feature>
<dbReference type="GO" id="GO:0042790">
    <property type="term" value="P:nucleolar large rRNA transcription by RNA polymerase I"/>
    <property type="evidence" value="ECO:0007669"/>
    <property type="project" value="TreeGrafter"/>
</dbReference>
<evidence type="ECO:0000313" key="3">
    <source>
        <dbReference type="EMBL" id="CDI56880.1"/>
    </source>
</evidence>
<dbReference type="PANTHER" id="PTHR28221:SF2">
    <property type="entry name" value="RNA POLYMERASE I-SPECIFIC TRANSCRIPTION INITIATION FACTOR RRN6"/>
    <property type="match status" value="1"/>
</dbReference>
<dbReference type="GO" id="GO:0001179">
    <property type="term" value="F:RNA polymerase I general transcription initiation factor binding"/>
    <property type="evidence" value="ECO:0007669"/>
    <property type="project" value="TreeGrafter"/>
</dbReference>
<dbReference type="Pfam" id="PF20639">
    <property type="entry name" value="Rrn6_K-rich"/>
    <property type="match status" value="1"/>
</dbReference>
<organism evidence="3">
    <name type="scientific">Melanopsichium pennsylvanicum 4</name>
    <dbReference type="NCBI Taxonomy" id="1398559"/>
    <lineage>
        <taxon>Eukaryota</taxon>
        <taxon>Fungi</taxon>
        <taxon>Dikarya</taxon>
        <taxon>Basidiomycota</taxon>
        <taxon>Ustilaginomycotina</taxon>
        <taxon>Ustilaginomycetes</taxon>
        <taxon>Ustilaginales</taxon>
        <taxon>Ustilaginaceae</taxon>
        <taxon>Melanopsichium</taxon>
    </lineage>
</organism>